<keyword evidence="2" id="KW-0328">Glycosyltransferase</keyword>
<comment type="caution">
    <text evidence="5">The sequence shown here is derived from an EMBL/GenBank/DDBJ whole genome shotgun (WGS) entry which is preliminary data.</text>
</comment>
<evidence type="ECO:0000256" key="4">
    <source>
        <dbReference type="SAM" id="Phobius"/>
    </source>
</evidence>
<protein>
    <submittedName>
        <fullName evidence="5">Glycosyltransferase</fullName>
    </submittedName>
</protein>
<organism evidence="5 6">
    <name type="scientific">Mesobaculum littorinae</name>
    <dbReference type="NCBI Taxonomy" id="2486419"/>
    <lineage>
        <taxon>Bacteria</taxon>
        <taxon>Pseudomonadati</taxon>
        <taxon>Pseudomonadota</taxon>
        <taxon>Alphaproteobacteria</taxon>
        <taxon>Rhodobacterales</taxon>
        <taxon>Roseobacteraceae</taxon>
        <taxon>Mesobaculum</taxon>
    </lineage>
</organism>
<keyword evidence="6" id="KW-1185">Reference proteome</keyword>
<reference evidence="5 6" key="1">
    <citation type="submission" date="2018-11" db="EMBL/GenBank/DDBJ databases">
        <title>Mesobaculum littorinae gen. nov., sp. nov., isolated from Littorina scabra that represents a novel genus of the order Rhodobacteraceae.</title>
        <authorList>
            <person name="Li F."/>
        </authorList>
    </citation>
    <scope>NUCLEOTIDE SEQUENCE [LARGE SCALE GENOMIC DNA]</scope>
    <source>
        <strain evidence="5 6">M0103</strain>
    </source>
</reference>
<feature type="transmembrane region" description="Helical" evidence="4">
    <location>
        <begin position="17"/>
        <end position="39"/>
    </location>
</feature>
<evidence type="ECO:0000256" key="2">
    <source>
        <dbReference type="ARBA" id="ARBA00022676"/>
    </source>
</evidence>
<dbReference type="SUPFAM" id="SSF53448">
    <property type="entry name" value="Nucleotide-diphospho-sugar transferases"/>
    <property type="match status" value="1"/>
</dbReference>
<evidence type="ECO:0000256" key="3">
    <source>
        <dbReference type="ARBA" id="ARBA00022679"/>
    </source>
</evidence>
<dbReference type="PANTHER" id="PTHR43630">
    <property type="entry name" value="POLY-BETA-1,6-N-ACETYL-D-GLUCOSAMINE SYNTHASE"/>
    <property type="match status" value="1"/>
</dbReference>
<dbReference type="PANTHER" id="PTHR43630:SF1">
    <property type="entry name" value="POLY-BETA-1,6-N-ACETYL-D-GLUCOSAMINE SYNTHASE"/>
    <property type="match status" value="1"/>
</dbReference>
<gene>
    <name evidence="5" type="ORF">EKE94_05970</name>
</gene>
<keyword evidence="4" id="KW-1133">Transmembrane helix</keyword>
<keyword evidence="4" id="KW-0472">Membrane</keyword>
<dbReference type="Pfam" id="PF13641">
    <property type="entry name" value="Glyco_tranf_2_3"/>
    <property type="match status" value="1"/>
</dbReference>
<dbReference type="AlphaFoldDB" id="A0A438AIK8"/>
<feature type="transmembrane region" description="Helical" evidence="4">
    <location>
        <begin position="361"/>
        <end position="382"/>
    </location>
</feature>
<dbReference type="EMBL" id="RQXX01000002">
    <property type="protein sequence ID" value="RVV98465.1"/>
    <property type="molecule type" value="Genomic_DNA"/>
</dbReference>
<comment type="similarity">
    <text evidence="1">Belongs to the glycosyltransferase 2 family.</text>
</comment>
<dbReference type="OrthoDB" id="9766971at2"/>
<evidence type="ECO:0000256" key="1">
    <source>
        <dbReference type="ARBA" id="ARBA00006739"/>
    </source>
</evidence>
<dbReference type="InterPro" id="IPR029044">
    <property type="entry name" value="Nucleotide-diphossugar_trans"/>
</dbReference>
<dbReference type="GO" id="GO:0016757">
    <property type="term" value="F:glycosyltransferase activity"/>
    <property type="evidence" value="ECO:0007669"/>
    <property type="project" value="UniProtKB-KW"/>
</dbReference>
<accession>A0A438AIK8</accession>
<evidence type="ECO:0000313" key="5">
    <source>
        <dbReference type="EMBL" id="RVV98465.1"/>
    </source>
</evidence>
<proteinExistence type="inferred from homology"/>
<keyword evidence="3 5" id="KW-0808">Transferase</keyword>
<keyword evidence="4" id="KW-0812">Transmembrane</keyword>
<dbReference type="Proteomes" id="UP000285908">
    <property type="component" value="Unassembled WGS sequence"/>
</dbReference>
<dbReference type="Gene3D" id="3.90.550.10">
    <property type="entry name" value="Spore Coat Polysaccharide Biosynthesis Protein SpsA, Chain A"/>
    <property type="match status" value="1"/>
</dbReference>
<name>A0A438AIK8_9RHOB</name>
<feature type="transmembrane region" description="Helical" evidence="4">
    <location>
        <begin position="313"/>
        <end position="341"/>
    </location>
</feature>
<sequence length="400" mass="42206">MRQGRVAGPEGPRMTTLYWTLLSLILFSLGGYGLLWMALARLAPPRARHAEAPQRATLLIAARNEAADIGAKLRSLQEQDLGPHEVEILVVSDGSEDATVDRVRDAARAADQTGGLRVTVIDRPGHDGKAAALNAGLSRIAANRVVIFSDANSLLAPGAVRALLRPFSDPQVGGVAGRLDIPRGGGLMARAERVFWRYDNALKSAEDRLGGTVSSQGTLHAARRELVGEVPADMADDLVISLGVVARGRRLAFAPGAVAQEGVTGRTGAEFGRRVRSTERGWRGLWHHAGLMNPLCTGLYAPQLFCHKALRRLVAFLLPAFAAVNLALAGAGAFYALTLAGQAAVYGLALAALVLPPARRVPGAAAAVLFTLGHAAMAWAILRHAAGVRSTRWAPVRDAA</sequence>
<evidence type="ECO:0000313" key="6">
    <source>
        <dbReference type="Proteomes" id="UP000285908"/>
    </source>
</evidence>